<accession>A0A101LZH4</accession>
<comment type="caution">
    <text evidence="1">The sequence shown here is derived from an EMBL/GenBank/DDBJ whole genome shotgun (WGS) entry which is preliminary data.</text>
</comment>
<dbReference type="AlphaFoldDB" id="A0A101LZH4"/>
<evidence type="ECO:0000313" key="1">
    <source>
        <dbReference type="EMBL" id="KUM48244.1"/>
    </source>
</evidence>
<organism evidence="1">
    <name type="scientific">Picea glauca</name>
    <name type="common">White spruce</name>
    <name type="synonym">Pinus glauca</name>
    <dbReference type="NCBI Taxonomy" id="3330"/>
    <lineage>
        <taxon>Eukaryota</taxon>
        <taxon>Viridiplantae</taxon>
        <taxon>Streptophyta</taxon>
        <taxon>Embryophyta</taxon>
        <taxon>Tracheophyta</taxon>
        <taxon>Spermatophyta</taxon>
        <taxon>Pinopsida</taxon>
        <taxon>Pinidae</taxon>
        <taxon>Conifers I</taxon>
        <taxon>Pinales</taxon>
        <taxon>Pinaceae</taxon>
        <taxon>Picea</taxon>
    </lineage>
</organism>
<protein>
    <submittedName>
        <fullName evidence="1">Uncharacterized protein</fullName>
    </submittedName>
</protein>
<keyword evidence="1" id="KW-0496">Mitochondrion</keyword>
<dbReference type="EMBL" id="LKAM01000006">
    <property type="protein sequence ID" value="KUM48244.1"/>
    <property type="molecule type" value="Genomic_DNA"/>
</dbReference>
<reference evidence="1" key="1">
    <citation type="journal article" date="2015" name="Genome Biol. Evol.">
        <title>Organellar Genomes of White Spruce (Picea glauca): Assembly and Annotation.</title>
        <authorList>
            <person name="Jackman S.D."/>
            <person name="Warren R.L."/>
            <person name="Gibb E.A."/>
            <person name="Vandervalk B.P."/>
            <person name="Mohamadi H."/>
            <person name="Chu J."/>
            <person name="Raymond A."/>
            <person name="Pleasance S."/>
            <person name="Coope R."/>
            <person name="Wildung M.R."/>
            <person name="Ritland C.E."/>
            <person name="Bousquet J."/>
            <person name="Jones S.J."/>
            <person name="Bohlmann J."/>
            <person name="Birol I."/>
        </authorList>
    </citation>
    <scope>NUCLEOTIDE SEQUENCE [LARGE SCALE GENOMIC DNA]</scope>
    <source>
        <tissue evidence="1">Flushing bud</tissue>
    </source>
</reference>
<geneLocation type="mitochondrion" evidence="1"/>
<sequence>MEIYHRINHRLLIRSLAKSLAITNRITTALTNDKHQHASFITIILQSIYDSERSRCSNLRDYCHHSNHKNSGIMHRNITSHVLSSSESTFLSAADTKGTTGHLRNNRGEWT</sequence>
<name>A0A101LZH4_PICGL</name>
<gene>
    <name evidence="1" type="ORF">ABT39_MTgene5241</name>
</gene>
<proteinExistence type="predicted"/>